<dbReference type="Proteomes" id="UP000030403">
    <property type="component" value="Unassembled WGS sequence"/>
</dbReference>
<dbReference type="AlphaFoldDB" id="A0A0A5GF79"/>
<gene>
    <name evidence="1" type="ORF">N783_20050</name>
</gene>
<accession>A0A0A5GF79</accession>
<organism evidence="1 2">
    <name type="scientific">Pontibacillus marinus BH030004 = DSM 16465</name>
    <dbReference type="NCBI Taxonomy" id="1385511"/>
    <lineage>
        <taxon>Bacteria</taxon>
        <taxon>Bacillati</taxon>
        <taxon>Bacillota</taxon>
        <taxon>Bacilli</taxon>
        <taxon>Bacillales</taxon>
        <taxon>Bacillaceae</taxon>
        <taxon>Pontibacillus</taxon>
    </lineage>
</organism>
<comment type="caution">
    <text evidence="1">The sequence shown here is derived from an EMBL/GenBank/DDBJ whole genome shotgun (WGS) entry which is preliminary data.</text>
</comment>
<dbReference type="EMBL" id="AVPF01000006">
    <property type="protein sequence ID" value="KGX90654.1"/>
    <property type="molecule type" value="Genomic_DNA"/>
</dbReference>
<evidence type="ECO:0000313" key="2">
    <source>
        <dbReference type="Proteomes" id="UP000030403"/>
    </source>
</evidence>
<name>A0A0A5GF79_9BACI</name>
<keyword evidence="2" id="KW-1185">Reference proteome</keyword>
<reference evidence="1 2" key="1">
    <citation type="submission" date="2013-08" db="EMBL/GenBank/DDBJ databases">
        <authorList>
            <person name="Huang J."/>
            <person name="Wang G."/>
        </authorList>
    </citation>
    <scope>NUCLEOTIDE SEQUENCE [LARGE SCALE GENOMIC DNA]</scope>
    <source>
        <strain evidence="1 2">BH030004</strain>
    </source>
</reference>
<proteinExistence type="predicted"/>
<evidence type="ECO:0000313" key="1">
    <source>
        <dbReference type="EMBL" id="KGX90654.1"/>
    </source>
</evidence>
<sequence length="46" mass="5197">MVIQVFFCDLRTGEVGVQALLYNLRVAAYGMRTLHLQKKEACSPLL</sequence>
<protein>
    <submittedName>
        <fullName evidence="1">Uncharacterized protein</fullName>
    </submittedName>
</protein>